<dbReference type="Proteomes" id="UP000825935">
    <property type="component" value="Chromosome 28"/>
</dbReference>
<comment type="caution">
    <text evidence="1">The sequence shown here is derived from an EMBL/GenBank/DDBJ whole genome shotgun (WGS) entry which is preliminary data.</text>
</comment>
<proteinExistence type="predicted"/>
<dbReference type="EMBL" id="CM035433">
    <property type="protein sequence ID" value="KAH7293653.1"/>
    <property type="molecule type" value="Genomic_DNA"/>
</dbReference>
<sequence>MFEKRRTIKLRRNSTTIGVKKNEKVKKIWRPKNLGQSPKIEKHTHTHTTISRVYMSRAKLQGRAYTSHKFLIITCTIPGYYGKGARGEEQVHILNICTLL</sequence>
<organism evidence="1 2">
    <name type="scientific">Ceratopteris richardii</name>
    <name type="common">Triangle waterfern</name>
    <dbReference type="NCBI Taxonomy" id="49495"/>
    <lineage>
        <taxon>Eukaryota</taxon>
        <taxon>Viridiplantae</taxon>
        <taxon>Streptophyta</taxon>
        <taxon>Embryophyta</taxon>
        <taxon>Tracheophyta</taxon>
        <taxon>Polypodiopsida</taxon>
        <taxon>Polypodiidae</taxon>
        <taxon>Polypodiales</taxon>
        <taxon>Pteridineae</taxon>
        <taxon>Pteridaceae</taxon>
        <taxon>Parkerioideae</taxon>
        <taxon>Ceratopteris</taxon>
    </lineage>
</organism>
<keyword evidence="2" id="KW-1185">Reference proteome</keyword>
<evidence type="ECO:0000313" key="2">
    <source>
        <dbReference type="Proteomes" id="UP000825935"/>
    </source>
</evidence>
<dbReference type="AlphaFoldDB" id="A0A8T2RDQ8"/>
<gene>
    <name evidence="1" type="ORF">KP509_28G035100</name>
</gene>
<accession>A0A8T2RDQ8</accession>
<reference evidence="1" key="1">
    <citation type="submission" date="2021-08" db="EMBL/GenBank/DDBJ databases">
        <title>WGS assembly of Ceratopteris richardii.</title>
        <authorList>
            <person name="Marchant D.B."/>
            <person name="Chen G."/>
            <person name="Jenkins J."/>
            <person name="Shu S."/>
            <person name="Leebens-Mack J."/>
            <person name="Grimwood J."/>
            <person name="Schmutz J."/>
            <person name="Soltis P."/>
            <person name="Soltis D."/>
            <person name="Chen Z.-H."/>
        </authorList>
    </citation>
    <scope>NUCLEOTIDE SEQUENCE</scope>
    <source>
        <strain evidence="1">Whitten #5841</strain>
        <tissue evidence="1">Leaf</tissue>
    </source>
</reference>
<evidence type="ECO:0000313" key="1">
    <source>
        <dbReference type="EMBL" id="KAH7293653.1"/>
    </source>
</evidence>
<name>A0A8T2RDQ8_CERRI</name>
<protein>
    <submittedName>
        <fullName evidence="1">Uncharacterized protein</fullName>
    </submittedName>
</protein>